<gene>
    <name evidence="11" type="ORF">WA026_003173</name>
</gene>
<evidence type="ECO:0000313" key="12">
    <source>
        <dbReference type="Proteomes" id="UP001431783"/>
    </source>
</evidence>
<organism evidence="11 12">
    <name type="scientific">Henosepilachna vigintioctopunctata</name>
    <dbReference type="NCBI Taxonomy" id="420089"/>
    <lineage>
        <taxon>Eukaryota</taxon>
        <taxon>Metazoa</taxon>
        <taxon>Ecdysozoa</taxon>
        <taxon>Arthropoda</taxon>
        <taxon>Hexapoda</taxon>
        <taxon>Insecta</taxon>
        <taxon>Pterygota</taxon>
        <taxon>Neoptera</taxon>
        <taxon>Endopterygota</taxon>
        <taxon>Coleoptera</taxon>
        <taxon>Polyphaga</taxon>
        <taxon>Cucujiformia</taxon>
        <taxon>Coccinelloidea</taxon>
        <taxon>Coccinellidae</taxon>
        <taxon>Epilachninae</taxon>
        <taxon>Epilachnini</taxon>
        <taxon>Henosepilachna</taxon>
    </lineage>
</organism>
<protein>
    <recommendedName>
        <fullName evidence="8 9">Mannose-P-dolichol utilization defect 1 protein homolog</fullName>
    </recommendedName>
</protein>
<name>A0AAW1TM77_9CUCU</name>
<dbReference type="SMART" id="SM00679">
    <property type="entry name" value="CTNS"/>
    <property type="match status" value="2"/>
</dbReference>
<accession>A0AAW1TM77</accession>
<dbReference type="PIRSF" id="PIRSF023381">
    <property type="entry name" value="MannP-dilichol_defect-1p"/>
    <property type="match status" value="1"/>
</dbReference>
<evidence type="ECO:0000313" key="11">
    <source>
        <dbReference type="EMBL" id="KAK9869418.1"/>
    </source>
</evidence>
<evidence type="ECO:0000256" key="6">
    <source>
        <dbReference type="ARBA" id="ARBA00023136"/>
    </source>
</evidence>
<keyword evidence="4" id="KW-0677">Repeat</keyword>
<feature type="transmembrane region" description="Helical" evidence="10">
    <location>
        <begin position="40"/>
        <end position="61"/>
    </location>
</feature>
<dbReference type="Gene3D" id="1.20.1280.290">
    <property type="match status" value="2"/>
</dbReference>
<dbReference type="GO" id="GO:0016020">
    <property type="term" value="C:membrane"/>
    <property type="evidence" value="ECO:0007669"/>
    <property type="project" value="UniProtKB-SubCell"/>
</dbReference>
<feature type="transmembrane region" description="Helical" evidence="10">
    <location>
        <begin position="73"/>
        <end position="92"/>
    </location>
</feature>
<dbReference type="FunFam" id="1.20.1280.290:FF:000006">
    <property type="entry name" value="mannose-P-dolichol utilization defect 1 protein"/>
    <property type="match status" value="1"/>
</dbReference>
<evidence type="ECO:0000256" key="3">
    <source>
        <dbReference type="ARBA" id="ARBA00022692"/>
    </source>
</evidence>
<evidence type="ECO:0000256" key="8">
    <source>
        <dbReference type="ARBA" id="ARBA00067517"/>
    </source>
</evidence>
<sequence>MTSTTYTAYNTFKQLALLVLTPHCFDTYFVDFNFLDKSCFAASLSKGLGIGIVLGSVFVKLPQIMKIYNAKSAKGISLTSVTLDLTVISLYASYNYLKEFPVSAWGDTAFLAIQTVAIAFLLLFYDVSISKAFGYLISYLTFIGVLVSGMVPIEILWALQGINIPLLLAGRVIQVYANYCNGNTGQLSAVTYSLLFLGSLARIFTSIQETGDMMVILTNVFSFLANLVIMGQIVYYWKGVSKPKKID</sequence>
<evidence type="ECO:0000256" key="1">
    <source>
        <dbReference type="ARBA" id="ARBA00004141"/>
    </source>
</evidence>
<proteinExistence type="inferred from homology"/>
<dbReference type="Pfam" id="PF04193">
    <property type="entry name" value="PQ-loop"/>
    <property type="match status" value="2"/>
</dbReference>
<dbReference type="InterPro" id="IPR016817">
    <property type="entry name" value="MannP-dilichol_defect-1"/>
</dbReference>
<dbReference type="InterPro" id="IPR006603">
    <property type="entry name" value="PQ-loop_rpt"/>
</dbReference>
<dbReference type="PANTHER" id="PTHR12226">
    <property type="entry name" value="MANNOSE-P-DOLICHOL UTILIZATION DEFECT 1 LEC35 -RELATED"/>
    <property type="match status" value="1"/>
</dbReference>
<keyword evidence="3 9" id="KW-0812">Transmembrane</keyword>
<evidence type="ECO:0000256" key="4">
    <source>
        <dbReference type="ARBA" id="ARBA00022737"/>
    </source>
</evidence>
<evidence type="ECO:0000256" key="10">
    <source>
        <dbReference type="SAM" id="Phobius"/>
    </source>
</evidence>
<evidence type="ECO:0000256" key="7">
    <source>
        <dbReference type="ARBA" id="ARBA00038475"/>
    </source>
</evidence>
<evidence type="ECO:0000256" key="9">
    <source>
        <dbReference type="PIRNR" id="PIRNR023381"/>
    </source>
</evidence>
<feature type="transmembrane region" description="Helical" evidence="10">
    <location>
        <begin position="104"/>
        <end position="125"/>
    </location>
</feature>
<feature type="transmembrane region" description="Helical" evidence="10">
    <location>
        <begin position="132"/>
        <end position="151"/>
    </location>
</feature>
<feature type="transmembrane region" description="Helical" evidence="10">
    <location>
        <begin position="189"/>
        <end position="207"/>
    </location>
</feature>
<dbReference type="EMBL" id="JARQZJ010000001">
    <property type="protein sequence ID" value="KAK9869418.1"/>
    <property type="molecule type" value="Genomic_DNA"/>
</dbReference>
<dbReference type="PANTHER" id="PTHR12226:SF2">
    <property type="entry name" value="MANNOSE-P-DOLICHOL UTILIZATION DEFECT 1 PROTEIN"/>
    <property type="match status" value="1"/>
</dbReference>
<keyword evidence="2" id="KW-0813">Transport</keyword>
<reference evidence="11 12" key="1">
    <citation type="submission" date="2023-03" db="EMBL/GenBank/DDBJ databases">
        <title>Genome insight into feeding habits of ladybird beetles.</title>
        <authorList>
            <person name="Li H.-S."/>
            <person name="Huang Y.-H."/>
            <person name="Pang H."/>
        </authorList>
    </citation>
    <scope>NUCLEOTIDE SEQUENCE [LARGE SCALE GENOMIC DNA]</scope>
    <source>
        <strain evidence="11">SYSU_2023b</strain>
        <tissue evidence="11">Whole body</tissue>
    </source>
</reference>
<comment type="subcellular location">
    <subcellularLocation>
        <location evidence="1 9">Membrane</location>
        <topology evidence="1 9">Multi-pass membrane protein</topology>
    </subcellularLocation>
</comment>
<keyword evidence="6 9" id="KW-0472">Membrane</keyword>
<dbReference type="Proteomes" id="UP001431783">
    <property type="component" value="Unassembled WGS sequence"/>
</dbReference>
<evidence type="ECO:0000256" key="5">
    <source>
        <dbReference type="ARBA" id="ARBA00022989"/>
    </source>
</evidence>
<dbReference type="AlphaFoldDB" id="A0AAW1TM77"/>
<keyword evidence="5 9" id="KW-1133">Transmembrane helix</keyword>
<keyword evidence="12" id="KW-1185">Reference proteome</keyword>
<dbReference type="GO" id="GO:0009312">
    <property type="term" value="P:oligosaccharide biosynthetic process"/>
    <property type="evidence" value="ECO:0007669"/>
    <property type="project" value="TreeGrafter"/>
</dbReference>
<feature type="transmembrane region" description="Helical" evidence="10">
    <location>
        <begin position="213"/>
        <end position="237"/>
    </location>
</feature>
<comment type="similarity">
    <text evidence="7 9">Belongs to the MPDU1 (TC 2.A.43.3) family.</text>
</comment>
<evidence type="ECO:0000256" key="2">
    <source>
        <dbReference type="ARBA" id="ARBA00022448"/>
    </source>
</evidence>
<comment type="caution">
    <text evidence="11">The sequence shown here is derived from an EMBL/GenBank/DDBJ whole genome shotgun (WGS) entry which is preliminary data.</text>
</comment>